<evidence type="ECO:0000256" key="2">
    <source>
        <dbReference type="ARBA" id="ARBA00022741"/>
    </source>
</evidence>
<dbReference type="InterPro" id="IPR011793">
    <property type="entry name" value="YbdK"/>
</dbReference>
<comment type="caution">
    <text evidence="5">The sequence shown here is derived from an EMBL/GenBank/DDBJ whole genome shotgun (WGS) entry which is preliminary data.</text>
</comment>
<dbReference type="PANTHER" id="PTHR36510">
    <property type="entry name" value="GLUTAMATE--CYSTEINE LIGASE 2-RELATED"/>
    <property type="match status" value="1"/>
</dbReference>
<keyword evidence="3" id="KW-0067">ATP-binding</keyword>
<gene>
    <name evidence="5" type="ORF">HER39_18755</name>
</gene>
<dbReference type="Gene3D" id="3.30.590.20">
    <property type="match status" value="1"/>
</dbReference>
<organism evidence="5 6">
    <name type="scientific">Arthrobacter deserti</name>
    <dbReference type="NCBI Taxonomy" id="1742687"/>
    <lineage>
        <taxon>Bacteria</taxon>
        <taxon>Bacillati</taxon>
        <taxon>Actinomycetota</taxon>
        <taxon>Actinomycetes</taxon>
        <taxon>Micrococcales</taxon>
        <taxon>Micrococcaceae</taxon>
        <taxon>Arthrobacter</taxon>
    </lineage>
</organism>
<evidence type="ECO:0000256" key="4">
    <source>
        <dbReference type="ARBA" id="ARBA00048819"/>
    </source>
</evidence>
<name>A0ABX1JUX5_9MICC</name>
<evidence type="ECO:0000313" key="6">
    <source>
        <dbReference type="Proteomes" id="UP000523795"/>
    </source>
</evidence>
<protein>
    <submittedName>
        <fullName evidence="5">Glutamate--cysteine ligase</fullName>
    </submittedName>
</protein>
<dbReference type="Pfam" id="PF04107">
    <property type="entry name" value="GCS2"/>
    <property type="match status" value="1"/>
</dbReference>
<sequence>MSAGSGMIAFGIEEEFLLLDPATARPRPVARAVRAGVPDPPAGEFRVSGELLACQIETATPVCHLLSEAAESLQAFRAALAAAAAKAGAVAAGIGDAYDAGASPAVVSDVVRYRDMQANAPALIAEEYITGMHVHAEVQDPDRRIQVMNRCRTWLPTFVALTANSPFWHGVESGFASWRCIHYRRWPIQGAPPVFRDYSDYQDRTRRLMASGVAPDPGYISWLARLSANYPTLEFRCSDSQLTARESVPAAALLRALAATEAQAAHAKRRPADQPRPEHLDIALWQAARNGLDGTLIDLQTAQLVPARQQVDALLRHTRAALEELDDYATVREELARVLVDGNGAQRQRRAMREGGLPRWLELARSS</sequence>
<dbReference type="InterPro" id="IPR014746">
    <property type="entry name" value="Gln_synth/guanido_kin_cat_dom"/>
</dbReference>
<proteinExistence type="inferred from homology"/>
<dbReference type="NCBIfam" id="TIGR02050">
    <property type="entry name" value="gshA_cyan_rel"/>
    <property type="match status" value="1"/>
</dbReference>
<evidence type="ECO:0000256" key="3">
    <source>
        <dbReference type="ARBA" id="ARBA00022840"/>
    </source>
</evidence>
<dbReference type="InterPro" id="IPR050141">
    <property type="entry name" value="GCL_type2/YbdK_subfam"/>
</dbReference>
<dbReference type="NCBIfam" id="NF010041">
    <property type="entry name" value="PRK13517.1-1"/>
    <property type="match status" value="1"/>
</dbReference>
<evidence type="ECO:0000256" key="1">
    <source>
        <dbReference type="ARBA" id="ARBA00022598"/>
    </source>
</evidence>
<keyword evidence="1 5" id="KW-0436">Ligase</keyword>
<dbReference type="PANTHER" id="PTHR36510:SF1">
    <property type="entry name" value="GLUTAMATE--CYSTEINE LIGASE 2-RELATED"/>
    <property type="match status" value="1"/>
</dbReference>
<dbReference type="HAMAP" id="MF_01609">
    <property type="entry name" value="Glu_cys_ligase_2"/>
    <property type="match status" value="1"/>
</dbReference>
<dbReference type="GO" id="GO:0016874">
    <property type="term" value="F:ligase activity"/>
    <property type="evidence" value="ECO:0007669"/>
    <property type="project" value="UniProtKB-KW"/>
</dbReference>
<dbReference type="Proteomes" id="UP000523795">
    <property type="component" value="Unassembled WGS sequence"/>
</dbReference>
<dbReference type="SUPFAM" id="SSF55931">
    <property type="entry name" value="Glutamine synthetase/guanido kinase"/>
    <property type="match status" value="1"/>
</dbReference>
<feature type="non-terminal residue" evidence="5">
    <location>
        <position position="367"/>
    </location>
</feature>
<comment type="catalytic activity">
    <reaction evidence="4">
        <text>L-cysteine + L-glutamate + ATP = gamma-L-glutamyl-L-cysteine + ADP + phosphate + H(+)</text>
        <dbReference type="Rhea" id="RHEA:13285"/>
        <dbReference type="ChEBI" id="CHEBI:15378"/>
        <dbReference type="ChEBI" id="CHEBI:29985"/>
        <dbReference type="ChEBI" id="CHEBI:30616"/>
        <dbReference type="ChEBI" id="CHEBI:35235"/>
        <dbReference type="ChEBI" id="CHEBI:43474"/>
        <dbReference type="ChEBI" id="CHEBI:58173"/>
        <dbReference type="ChEBI" id="CHEBI:456216"/>
        <dbReference type="EC" id="6.3.2.2"/>
    </reaction>
</comment>
<keyword evidence="6" id="KW-1185">Reference proteome</keyword>
<dbReference type="InterPro" id="IPR006336">
    <property type="entry name" value="GCS2"/>
</dbReference>
<reference evidence="5 6" key="1">
    <citation type="submission" date="2020-04" db="EMBL/GenBank/DDBJ databases">
        <authorList>
            <person name="Liu S."/>
        </authorList>
    </citation>
    <scope>NUCLEOTIDE SEQUENCE [LARGE SCALE GENOMIC DNA]</scope>
    <source>
        <strain evidence="5 6">CGMCC 1.15091</strain>
    </source>
</reference>
<accession>A0ABX1JUX5</accession>
<keyword evidence="2" id="KW-0547">Nucleotide-binding</keyword>
<dbReference type="EMBL" id="JAAZSR010000606">
    <property type="protein sequence ID" value="NKX52574.1"/>
    <property type="molecule type" value="Genomic_DNA"/>
</dbReference>
<evidence type="ECO:0000313" key="5">
    <source>
        <dbReference type="EMBL" id="NKX52574.1"/>
    </source>
</evidence>